<proteinExistence type="inferred from homology"/>
<dbReference type="EC" id="4.2.1.1" evidence="2 6"/>
<dbReference type="GO" id="GO:0008270">
    <property type="term" value="F:zinc ion binding"/>
    <property type="evidence" value="ECO:0007669"/>
    <property type="project" value="UniProtKB-UniRule"/>
</dbReference>
<dbReference type="Gene3D" id="3.10.200.10">
    <property type="entry name" value="Alpha carbonic anhydrase"/>
    <property type="match status" value="1"/>
</dbReference>
<reference evidence="8 9" key="1">
    <citation type="submission" date="2019-09" db="EMBL/GenBank/DDBJ databases">
        <title>A chromosome-level genome assembly of the Chinese tupelo Nyssa sinensis.</title>
        <authorList>
            <person name="Yang X."/>
            <person name="Kang M."/>
            <person name="Yang Y."/>
            <person name="Xiong H."/>
            <person name="Wang M."/>
            <person name="Zhang Z."/>
            <person name="Wang Z."/>
            <person name="Wu H."/>
            <person name="Ma T."/>
            <person name="Liu J."/>
            <person name="Xi Z."/>
        </authorList>
    </citation>
    <scope>NUCLEOTIDE SEQUENCE [LARGE SCALE GENOMIC DNA]</scope>
    <source>
        <strain evidence="8">J267</strain>
        <tissue evidence="8">Leaf</tissue>
    </source>
</reference>
<dbReference type="GO" id="GO:0004089">
    <property type="term" value="F:carbonate dehydratase activity"/>
    <property type="evidence" value="ECO:0007669"/>
    <property type="project" value="UniProtKB-UniRule"/>
</dbReference>
<dbReference type="InterPro" id="IPR001148">
    <property type="entry name" value="CA_dom"/>
</dbReference>
<accession>A0A5J5BSA5</accession>
<dbReference type="InterPro" id="IPR018338">
    <property type="entry name" value="Carbonic_anhydrase_a-class_CS"/>
</dbReference>
<keyword evidence="9" id="KW-1185">Reference proteome</keyword>
<dbReference type="InterPro" id="IPR041891">
    <property type="entry name" value="Alpha_CA_prokaryot-like"/>
</dbReference>
<organism evidence="8 9">
    <name type="scientific">Nyssa sinensis</name>
    <dbReference type="NCBI Taxonomy" id="561372"/>
    <lineage>
        <taxon>Eukaryota</taxon>
        <taxon>Viridiplantae</taxon>
        <taxon>Streptophyta</taxon>
        <taxon>Embryophyta</taxon>
        <taxon>Tracheophyta</taxon>
        <taxon>Spermatophyta</taxon>
        <taxon>Magnoliopsida</taxon>
        <taxon>eudicotyledons</taxon>
        <taxon>Gunneridae</taxon>
        <taxon>Pentapetalae</taxon>
        <taxon>asterids</taxon>
        <taxon>Cornales</taxon>
        <taxon>Nyssaceae</taxon>
        <taxon>Nyssa</taxon>
    </lineage>
</organism>
<dbReference type="Pfam" id="PF00194">
    <property type="entry name" value="Carb_anhydrase"/>
    <property type="match status" value="1"/>
</dbReference>
<evidence type="ECO:0000256" key="6">
    <source>
        <dbReference type="RuleBase" id="RU367011"/>
    </source>
</evidence>
<dbReference type="PROSITE" id="PS51257">
    <property type="entry name" value="PROKAR_LIPOPROTEIN"/>
    <property type="match status" value="1"/>
</dbReference>
<dbReference type="PANTHER" id="PTHR18952">
    <property type="entry name" value="CARBONIC ANHYDRASE"/>
    <property type="match status" value="1"/>
</dbReference>
<dbReference type="PANTHER" id="PTHR18952:SF208">
    <property type="entry name" value="CARBONIC ANHYDRASE XA-RELATED"/>
    <property type="match status" value="1"/>
</dbReference>
<keyword evidence="4 6" id="KW-0862">Zinc</keyword>
<dbReference type="AlphaFoldDB" id="A0A5J5BSA5"/>
<evidence type="ECO:0000313" key="9">
    <source>
        <dbReference type="Proteomes" id="UP000325577"/>
    </source>
</evidence>
<comment type="similarity">
    <text evidence="6">Belongs to the alpha-carbonic anhydrase family.</text>
</comment>
<dbReference type="PROSITE" id="PS00162">
    <property type="entry name" value="ALPHA_CA_1"/>
    <property type="match status" value="1"/>
</dbReference>
<dbReference type="PROSITE" id="PS51144">
    <property type="entry name" value="ALPHA_CA_2"/>
    <property type="match status" value="1"/>
</dbReference>
<dbReference type="SMART" id="SM01057">
    <property type="entry name" value="Carb_anhydrase"/>
    <property type="match status" value="1"/>
</dbReference>
<keyword evidence="3 6" id="KW-0479">Metal-binding</keyword>
<dbReference type="SUPFAM" id="SSF51069">
    <property type="entry name" value="Carbonic anhydrase"/>
    <property type="match status" value="1"/>
</dbReference>
<evidence type="ECO:0000256" key="5">
    <source>
        <dbReference type="ARBA" id="ARBA00023239"/>
    </source>
</evidence>
<dbReference type="OrthoDB" id="429145at2759"/>
<keyword evidence="6" id="KW-0732">Signal</keyword>
<protein>
    <recommendedName>
        <fullName evidence="2 6">Carbonic anhydrase</fullName>
        <ecNumber evidence="2 6">4.2.1.1</ecNumber>
    </recommendedName>
</protein>
<feature type="chain" id="PRO_5025096049" description="Carbonic anhydrase" evidence="6">
    <location>
        <begin position="31"/>
        <end position="199"/>
    </location>
</feature>
<keyword evidence="5 6" id="KW-0456">Lyase</keyword>
<comment type="cofactor">
    <cofactor evidence="1 6">
        <name>Zn(2+)</name>
        <dbReference type="ChEBI" id="CHEBI:29105"/>
    </cofactor>
</comment>
<sequence>MEKPTTSNILFCSILIVLVLLSVSCPEASQEVEDETEFSYKEGGDNGPEHWGEIHPEWSLCGNGAMQSPIDLLNERVEVVSYLGRLKRNYKPSNATLINRGHDIMLKWTDDAGYIQINGTQYHLKQCHWHTPSEHTINSRRFDMEVHLVHESNSNETAVVGIMYKIGRSDSFLSKVRTVTKEQVNLLREAVHDVSCYHC</sequence>
<dbReference type="Proteomes" id="UP000325577">
    <property type="component" value="Linkage Group LG11"/>
</dbReference>
<dbReference type="InterPro" id="IPR036398">
    <property type="entry name" value="CA_dom_sf"/>
</dbReference>
<evidence type="ECO:0000259" key="7">
    <source>
        <dbReference type="PROSITE" id="PS51144"/>
    </source>
</evidence>
<dbReference type="CDD" id="cd03124">
    <property type="entry name" value="alpha_CA_prokaryotic_like"/>
    <property type="match status" value="1"/>
</dbReference>
<feature type="domain" description="Alpha-carbonic anhydrase" evidence="7">
    <location>
        <begin position="36"/>
        <end position="199"/>
    </location>
</feature>
<comment type="catalytic activity">
    <reaction evidence="6">
        <text>hydrogencarbonate + H(+) = CO2 + H2O</text>
        <dbReference type="Rhea" id="RHEA:10748"/>
        <dbReference type="ChEBI" id="CHEBI:15377"/>
        <dbReference type="ChEBI" id="CHEBI:15378"/>
        <dbReference type="ChEBI" id="CHEBI:16526"/>
        <dbReference type="ChEBI" id="CHEBI:17544"/>
        <dbReference type="EC" id="4.2.1.1"/>
    </reaction>
</comment>
<evidence type="ECO:0000256" key="4">
    <source>
        <dbReference type="ARBA" id="ARBA00022833"/>
    </source>
</evidence>
<dbReference type="InterPro" id="IPR023561">
    <property type="entry name" value="Carbonic_anhydrase_a-class"/>
</dbReference>
<dbReference type="GO" id="GO:0006730">
    <property type="term" value="P:one-carbon metabolic process"/>
    <property type="evidence" value="ECO:0007669"/>
    <property type="project" value="TreeGrafter"/>
</dbReference>
<name>A0A5J5BSA5_9ASTE</name>
<evidence type="ECO:0000256" key="3">
    <source>
        <dbReference type="ARBA" id="ARBA00022723"/>
    </source>
</evidence>
<dbReference type="EMBL" id="CM018034">
    <property type="protein sequence ID" value="KAA8544081.1"/>
    <property type="molecule type" value="Genomic_DNA"/>
</dbReference>
<gene>
    <name evidence="8" type="ORF">F0562_021742</name>
</gene>
<evidence type="ECO:0000256" key="1">
    <source>
        <dbReference type="ARBA" id="ARBA00001947"/>
    </source>
</evidence>
<evidence type="ECO:0000313" key="8">
    <source>
        <dbReference type="EMBL" id="KAA8544081.1"/>
    </source>
</evidence>
<evidence type="ECO:0000256" key="2">
    <source>
        <dbReference type="ARBA" id="ARBA00012925"/>
    </source>
</evidence>
<comment type="function">
    <text evidence="6">Reversible hydration of carbon dioxide.</text>
</comment>
<feature type="signal peptide" evidence="6">
    <location>
        <begin position="1"/>
        <end position="30"/>
    </location>
</feature>